<geneLocation type="chloroplast" evidence="21"/>
<feature type="transmembrane region" description="Helical" evidence="17">
    <location>
        <begin position="293"/>
        <end position="312"/>
    </location>
</feature>
<evidence type="ECO:0000256" key="9">
    <source>
        <dbReference type="ARBA" id="ARBA00022957"/>
    </source>
</evidence>
<dbReference type="GeneID" id="16693946"/>
<dbReference type="InterPro" id="IPR001516">
    <property type="entry name" value="Proton_antipo_N"/>
</dbReference>
<comment type="function">
    <text evidence="1 17">NDH shuttles electrons from NAD(P)H:plastoquinone, via FMN and iron-sulfur (Fe-S) centers, to quinones in the photosynthetic chain and possibly in a chloroplast respiratory chain. The immediate electron acceptor for the enzyme in this species is believed to be plastoquinone. Couples the redox reaction to proton translocation, and thus conserves the redox energy in a proton gradient.</text>
</comment>
<feature type="transmembrane region" description="Helical" evidence="17">
    <location>
        <begin position="428"/>
        <end position="451"/>
    </location>
</feature>
<keyword evidence="9 17" id="KW-0618">Plastoquinone</keyword>
<dbReference type="Gene3D" id="1.20.5.2700">
    <property type="match status" value="1"/>
</dbReference>
<evidence type="ECO:0000256" key="13">
    <source>
        <dbReference type="ARBA" id="ARBA00023078"/>
    </source>
</evidence>
<dbReference type="PRINTS" id="PR01435">
    <property type="entry name" value="NPOXDRDTASE5"/>
</dbReference>
<dbReference type="NCBIfam" id="NF005141">
    <property type="entry name" value="PRK06590.1"/>
    <property type="match status" value="1"/>
</dbReference>
<feature type="transmembrane region" description="Helical" evidence="17">
    <location>
        <begin position="145"/>
        <end position="167"/>
    </location>
</feature>
<dbReference type="EC" id="7.1.1.-" evidence="17"/>
<evidence type="ECO:0000256" key="17">
    <source>
        <dbReference type="RuleBase" id="RU364062"/>
    </source>
</evidence>
<dbReference type="InterPro" id="IPR003945">
    <property type="entry name" value="NU5C-like"/>
</dbReference>
<dbReference type="RefSeq" id="YP_008474521.1">
    <property type="nucleotide sequence ID" value="NC_022136.1"/>
</dbReference>
<keyword evidence="12 17" id="KW-0520">NAD</keyword>
<feature type="transmembrane region" description="Helical" evidence="17">
    <location>
        <begin position="6"/>
        <end position="31"/>
    </location>
</feature>
<feature type="transmembrane region" description="Helical" evidence="17">
    <location>
        <begin position="581"/>
        <end position="602"/>
    </location>
</feature>
<evidence type="ECO:0000256" key="14">
    <source>
        <dbReference type="ARBA" id="ARBA00023136"/>
    </source>
</evidence>
<dbReference type="Pfam" id="PF00662">
    <property type="entry name" value="Proton_antipo_N"/>
    <property type="match status" value="1"/>
</dbReference>
<dbReference type="GO" id="GO:0042773">
    <property type="term" value="P:ATP synthesis coupled electron transport"/>
    <property type="evidence" value="ECO:0007669"/>
    <property type="project" value="InterPro"/>
</dbReference>
<dbReference type="NCBIfam" id="TIGR01974">
    <property type="entry name" value="NDH_I_L"/>
    <property type="match status" value="1"/>
</dbReference>
<feature type="transmembrane region" description="Helical" evidence="17">
    <location>
        <begin position="327"/>
        <end position="347"/>
    </location>
</feature>
<evidence type="ECO:0000256" key="5">
    <source>
        <dbReference type="ARBA" id="ARBA00018648"/>
    </source>
</evidence>
<evidence type="ECO:0000256" key="4">
    <source>
        <dbReference type="ARBA" id="ARBA00011199"/>
    </source>
</evidence>
<accession>S4UFS0</accession>
<keyword evidence="10" id="KW-1278">Translocase</keyword>
<evidence type="ECO:0000256" key="6">
    <source>
        <dbReference type="ARBA" id="ARBA00022692"/>
    </source>
</evidence>
<sequence>MELSYESAWIIPLCPLVTSGVIGLGSFFFVIATRSLRCLCATISVLSLSVSMFVSVILFWQQVITHSTHEYLWLWLSNNSISLGVGLLVDSLSLIMSVLVTTVGTSVMIYSTSYMCHDRGYVRFFTYLNLFTASMLGLVSSPNLIQIYVFRELVGMCSYLLIGFWFTRPSAANACQKAFVTNRVGDFGLLLGIPGTYWITGSFEIHELCDRFSILTNNGEIGSSFANICALLLLLGPIAKSAQFPLHVWLPDAMEGPTPVSALIHAATMVAAGIFFVVRMNKFFDNLPLSSNVIRWVGGITILLGAFISVVQNDIKKGLAYSTISQLGYMVLALGIGAYQLALFHLITHAYSKALLFLGSGSVIHSMEKLIGYSPNKNQNMFFMGGLREYMPITGITFLLGTLSPSGIPPLSCFWSKEEIIIESWAYSSYLGIITSFAAGLTAFYMFRIYFLTFEGTFRSIDTRNSLPDPLFLWGNTQSMDVCHKQNDRFSLYVEEGSSVPVLHQENSILSISDVYHSSKSVYPKESDTWMLLPIVILSVPTILIGYLGIHNPQERTLLSDWLSTIVPYSGEIEQGFNSDLFVKLLSLILSLSGAFASYKIYGLKSSYKRKKDHNNNNLKIVIKKLLTLLIHSIQRFSINEGYINQIYDIIFIRSIRCLSSLISIFDQWIIDGIINGVAAWGLLVGEVGKYIEGGRISFYLFGLIVGITSLLIFFVSKNVYEINFHN</sequence>
<evidence type="ECO:0000259" key="18">
    <source>
        <dbReference type="Pfam" id="PF00361"/>
    </source>
</evidence>
<dbReference type="PRINTS" id="PR01434">
    <property type="entry name" value="NADHDHGNASE5"/>
</dbReference>
<dbReference type="GO" id="GO:0003954">
    <property type="term" value="F:NADH dehydrogenase activity"/>
    <property type="evidence" value="ECO:0007669"/>
    <property type="project" value="TreeGrafter"/>
</dbReference>
<keyword evidence="17 21" id="KW-0150">Chloroplast</keyword>
<dbReference type="GO" id="GO:0009535">
    <property type="term" value="C:chloroplast thylakoid membrane"/>
    <property type="evidence" value="ECO:0007669"/>
    <property type="project" value="UniProtKB-SubCell"/>
</dbReference>
<keyword evidence="17 21" id="KW-0934">Plastid</keyword>
<keyword evidence="7 17" id="KW-0874">Quinone</keyword>
<feature type="transmembrane region" description="Helical" evidence="17">
    <location>
        <begin position="697"/>
        <end position="716"/>
    </location>
</feature>
<evidence type="ECO:0000256" key="12">
    <source>
        <dbReference type="ARBA" id="ARBA00023027"/>
    </source>
</evidence>
<evidence type="ECO:0000313" key="21">
    <source>
        <dbReference type="EMBL" id="AGI51392.1"/>
    </source>
</evidence>
<feature type="transmembrane region" description="Helical" evidence="17">
    <location>
        <begin position="390"/>
        <end position="408"/>
    </location>
</feature>
<evidence type="ECO:0000256" key="1">
    <source>
        <dbReference type="ARBA" id="ARBA00004059"/>
    </source>
</evidence>
<dbReference type="GO" id="GO:0015990">
    <property type="term" value="P:electron transport coupled proton transport"/>
    <property type="evidence" value="ECO:0007669"/>
    <property type="project" value="TreeGrafter"/>
</dbReference>
<feature type="domain" description="NADH-Ubiquinone oxidoreductase (complex I) chain 5 N-terminal" evidence="19">
    <location>
        <begin position="75"/>
        <end position="125"/>
    </location>
</feature>
<organism evidence="21">
    <name type="scientific">Lygodium japonicum</name>
    <name type="common">Japanese climbing fern</name>
    <name type="synonym">Ophioglossum japonicum</name>
    <dbReference type="NCBI Taxonomy" id="13824"/>
    <lineage>
        <taxon>Eukaryota</taxon>
        <taxon>Viridiplantae</taxon>
        <taxon>Streptophyta</taxon>
        <taxon>Embryophyta</taxon>
        <taxon>Tracheophyta</taxon>
        <taxon>Polypodiopsida</taxon>
        <taxon>Polypodiidae</taxon>
        <taxon>Schizaeales</taxon>
        <taxon>Lygodiaceae</taxon>
        <taxon>Lygodium</taxon>
    </lineage>
</organism>
<feature type="transmembrane region" description="Helical" evidence="17">
    <location>
        <begin position="530"/>
        <end position="550"/>
    </location>
</feature>
<dbReference type="InterPro" id="IPR018393">
    <property type="entry name" value="NADHpl_OxRdtase_5_subgr"/>
</dbReference>
<dbReference type="EMBL" id="KC536645">
    <property type="protein sequence ID" value="AGI51392.1"/>
    <property type="molecule type" value="Genomic_DNA"/>
</dbReference>
<comment type="similarity">
    <text evidence="3 17">Belongs to the complex I subunit 5 family.</text>
</comment>
<dbReference type="Pfam" id="PF00361">
    <property type="entry name" value="Proton_antipo_M"/>
    <property type="match status" value="1"/>
</dbReference>
<dbReference type="GO" id="GO:0048038">
    <property type="term" value="F:quinone binding"/>
    <property type="evidence" value="ECO:0007669"/>
    <property type="project" value="UniProtKB-KW"/>
</dbReference>
<keyword evidence="13 17" id="KW-0793">Thylakoid</keyword>
<comment type="catalytic activity">
    <reaction evidence="15 17">
        <text>a plastoquinone + NADPH + (n+1) H(+)(in) = a plastoquinol + NADP(+) + n H(+)(out)</text>
        <dbReference type="Rhea" id="RHEA:42612"/>
        <dbReference type="Rhea" id="RHEA-COMP:9561"/>
        <dbReference type="Rhea" id="RHEA-COMP:9562"/>
        <dbReference type="ChEBI" id="CHEBI:15378"/>
        <dbReference type="ChEBI" id="CHEBI:17757"/>
        <dbReference type="ChEBI" id="CHEBI:57783"/>
        <dbReference type="ChEBI" id="CHEBI:58349"/>
        <dbReference type="ChEBI" id="CHEBI:62192"/>
    </reaction>
</comment>
<keyword evidence="8 17" id="KW-0521">NADP</keyword>
<comment type="subunit">
    <text evidence="4 17">NDH is composed of at least 16 different subunits, 5 of which are encoded in the nucleus.</text>
</comment>
<feature type="transmembrane region" description="Helical" evidence="17">
    <location>
        <begin position="38"/>
        <end position="61"/>
    </location>
</feature>
<evidence type="ECO:0000256" key="10">
    <source>
        <dbReference type="ARBA" id="ARBA00022967"/>
    </source>
</evidence>
<keyword evidence="6 17" id="KW-0812">Transmembrane</keyword>
<name>S4UFS0_LYGJA</name>
<feature type="transmembrane region" description="Helical" evidence="17">
    <location>
        <begin position="259"/>
        <end position="281"/>
    </location>
</feature>
<feature type="domain" description="NADH:quinone oxidoreductase/Mrp antiporter transmembrane" evidence="18">
    <location>
        <begin position="141"/>
        <end position="442"/>
    </location>
</feature>
<comment type="catalytic activity">
    <reaction evidence="16 17">
        <text>a plastoquinone + NADH + (n+1) H(+)(in) = a plastoquinol + NAD(+) + n H(+)(out)</text>
        <dbReference type="Rhea" id="RHEA:42608"/>
        <dbReference type="Rhea" id="RHEA-COMP:9561"/>
        <dbReference type="Rhea" id="RHEA-COMP:9562"/>
        <dbReference type="ChEBI" id="CHEBI:15378"/>
        <dbReference type="ChEBI" id="CHEBI:17757"/>
        <dbReference type="ChEBI" id="CHEBI:57540"/>
        <dbReference type="ChEBI" id="CHEBI:57945"/>
        <dbReference type="ChEBI" id="CHEBI:62192"/>
    </reaction>
</comment>
<gene>
    <name evidence="17 21" type="primary">ndhF</name>
</gene>
<evidence type="ECO:0000256" key="8">
    <source>
        <dbReference type="ARBA" id="ARBA00022857"/>
    </source>
</evidence>
<dbReference type="AlphaFoldDB" id="S4UFS0"/>
<evidence type="ECO:0000256" key="3">
    <source>
        <dbReference type="ARBA" id="ARBA00008200"/>
    </source>
</evidence>
<dbReference type="GO" id="GO:0008137">
    <property type="term" value="F:NADH dehydrogenase (ubiquinone) activity"/>
    <property type="evidence" value="ECO:0007669"/>
    <property type="project" value="InterPro"/>
</dbReference>
<reference evidence="21" key="1">
    <citation type="journal article" date="2013" name="Genome Biol. Evol.">
        <title>Plastome sequences of Lygodium japonicum and Marsilea crenata reveal the genome organization transformation from basal ferns to core leptosporangiates.</title>
        <authorList>
            <person name="Gao L."/>
            <person name="Wang B."/>
            <person name="Wang Z.W."/>
            <person name="Zhou Y."/>
            <person name="Su Y.J."/>
            <person name="Wang T."/>
        </authorList>
    </citation>
    <scope>NUCLEOTIDE SEQUENCE</scope>
</reference>
<feature type="transmembrane region" description="Helical" evidence="17">
    <location>
        <begin position="81"/>
        <end position="109"/>
    </location>
</feature>
<keyword evidence="14 17" id="KW-0472">Membrane</keyword>
<dbReference type="PANTHER" id="PTHR42829">
    <property type="entry name" value="NADH-UBIQUINONE OXIDOREDUCTASE CHAIN 5"/>
    <property type="match status" value="1"/>
</dbReference>
<dbReference type="InterPro" id="IPR002128">
    <property type="entry name" value="NADH_UbQ_OxRdtase_chlpt_su5_C"/>
</dbReference>
<keyword evidence="11 17" id="KW-1133">Transmembrane helix</keyword>
<evidence type="ECO:0000259" key="20">
    <source>
        <dbReference type="Pfam" id="PF01010"/>
    </source>
</evidence>
<comment type="subcellular location">
    <subcellularLocation>
        <location evidence="2 17">Plastid</location>
        <location evidence="2 17">Chloroplast thylakoid membrane</location>
        <topology evidence="2 17">Multi-pass membrane protein</topology>
    </subcellularLocation>
</comment>
<dbReference type="PANTHER" id="PTHR42829:SF2">
    <property type="entry name" value="NADH-UBIQUINONE OXIDOREDUCTASE CHAIN 5"/>
    <property type="match status" value="1"/>
</dbReference>
<dbReference type="Pfam" id="PF01010">
    <property type="entry name" value="Proton_antipo_C"/>
    <property type="match status" value="1"/>
</dbReference>
<evidence type="ECO:0000256" key="16">
    <source>
        <dbReference type="ARBA" id="ARBA00048026"/>
    </source>
</evidence>
<keyword evidence="17" id="KW-0813">Transport</keyword>
<evidence type="ECO:0000259" key="19">
    <source>
        <dbReference type="Pfam" id="PF00662"/>
    </source>
</evidence>
<protein>
    <recommendedName>
        <fullName evidence="5 17">NAD(P)H-quinone oxidoreductase subunit 5, chloroplastic</fullName>
        <ecNumber evidence="17">7.1.1.-</ecNumber>
    </recommendedName>
    <alternativeName>
        <fullName evidence="17">NADH-plastoquinone oxidoreductase subunit 5</fullName>
    </alternativeName>
</protein>
<dbReference type="InterPro" id="IPR001750">
    <property type="entry name" value="ND/Mrp_TM"/>
</dbReference>
<evidence type="ECO:0000256" key="2">
    <source>
        <dbReference type="ARBA" id="ARBA00004454"/>
    </source>
</evidence>
<evidence type="ECO:0000256" key="11">
    <source>
        <dbReference type="ARBA" id="ARBA00022989"/>
    </source>
</evidence>
<feature type="domain" description="NADH:ubiquinone/plastoquinone oxidoreductase chloroplast chain 5 C-terminal" evidence="20">
    <location>
        <begin position="448"/>
        <end position="667"/>
    </location>
</feature>
<evidence type="ECO:0000256" key="7">
    <source>
        <dbReference type="ARBA" id="ARBA00022719"/>
    </source>
</evidence>
<proteinExistence type="inferred from homology"/>
<feature type="transmembrane region" description="Helical" evidence="17">
    <location>
        <begin position="121"/>
        <end position="139"/>
    </location>
</feature>
<feature type="transmembrane region" description="Helical" evidence="17">
    <location>
        <begin position="662"/>
        <end position="685"/>
    </location>
</feature>
<evidence type="ECO:0000256" key="15">
    <source>
        <dbReference type="ARBA" id="ARBA00047726"/>
    </source>
</evidence>